<dbReference type="VEuPathDB" id="FungiDB:A1O9_04704"/>
<dbReference type="AlphaFoldDB" id="A0A072PJ11"/>
<dbReference type="Proteomes" id="UP000027920">
    <property type="component" value="Unassembled WGS sequence"/>
</dbReference>
<dbReference type="PANTHER" id="PTHR46910">
    <property type="entry name" value="TRANSCRIPTION FACTOR PDR1"/>
    <property type="match status" value="1"/>
</dbReference>
<dbReference type="EMBL" id="AMGV01000003">
    <property type="protein sequence ID" value="KEF59856.1"/>
    <property type="molecule type" value="Genomic_DNA"/>
</dbReference>
<dbReference type="GO" id="GO:0003700">
    <property type="term" value="F:DNA-binding transcription factor activity"/>
    <property type="evidence" value="ECO:0007669"/>
    <property type="project" value="InterPro"/>
</dbReference>
<keyword evidence="1" id="KW-0539">Nucleus</keyword>
<feature type="domain" description="Xylanolytic transcriptional activator regulatory" evidence="2">
    <location>
        <begin position="36"/>
        <end position="108"/>
    </location>
</feature>
<dbReference type="HOGENOM" id="CLU_687024_0_0_1"/>
<dbReference type="CDD" id="cd12148">
    <property type="entry name" value="fungal_TF_MHR"/>
    <property type="match status" value="1"/>
</dbReference>
<accession>A0A072PJ11</accession>
<dbReference type="PANTHER" id="PTHR46910:SF11">
    <property type="entry name" value="ZN(2)-C6 FUNGAL-TYPE DOMAIN-CONTAINING PROTEIN"/>
    <property type="match status" value="1"/>
</dbReference>
<evidence type="ECO:0000256" key="1">
    <source>
        <dbReference type="ARBA" id="ARBA00023242"/>
    </source>
</evidence>
<dbReference type="GO" id="GO:0003677">
    <property type="term" value="F:DNA binding"/>
    <property type="evidence" value="ECO:0007669"/>
    <property type="project" value="InterPro"/>
</dbReference>
<sequence length="401" mass="44758">MLLSQFESAEHPNIDLLRYHILEIIYMTMLDRKGGISRSLALAVDLAYSLGVNNERTWSAYTTREIEYRRLLWWTLVYMDCRVAISFQRPLLLHHASVGDFTEISFGQYTHDATPGTDPHLSGLGMVQLSWPMPSNPPDFYSDWLLFSMRWSKVVAQTWDTMVSVKATQTAAAPDSIETADMSLTEIQNTLPNALSWNTGILPNLIEAGDMDRACRFKVIVFEAINVLRLAVRCSWLRYGQNVTQNSDYEGTAQMAETLTSSVMNTIVTYLTLRNYARPWSTYASSLLVQLSSQVAPILRARSAFVDSSCGVIASISNAQACMQELAGIKLFAAKAASTKLTVMLEDLHFPILGSIPRLLCAPNAILPDNDVDNATQILRNWGDSLDGASDTIWENMFSLT</sequence>
<dbReference type="GO" id="GO:0008270">
    <property type="term" value="F:zinc ion binding"/>
    <property type="evidence" value="ECO:0007669"/>
    <property type="project" value="InterPro"/>
</dbReference>
<reference evidence="3 4" key="1">
    <citation type="submission" date="2013-03" db="EMBL/GenBank/DDBJ databases">
        <title>The Genome Sequence of Exophiala aquamarina CBS 119918.</title>
        <authorList>
            <consortium name="The Broad Institute Genomics Platform"/>
            <person name="Cuomo C."/>
            <person name="de Hoog S."/>
            <person name="Gorbushina A."/>
            <person name="Walker B."/>
            <person name="Young S.K."/>
            <person name="Zeng Q."/>
            <person name="Gargeya S."/>
            <person name="Fitzgerald M."/>
            <person name="Haas B."/>
            <person name="Abouelleil A."/>
            <person name="Allen A.W."/>
            <person name="Alvarado L."/>
            <person name="Arachchi H.M."/>
            <person name="Berlin A.M."/>
            <person name="Chapman S.B."/>
            <person name="Gainer-Dewar J."/>
            <person name="Goldberg J."/>
            <person name="Griggs A."/>
            <person name="Gujja S."/>
            <person name="Hansen M."/>
            <person name="Howarth C."/>
            <person name="Imamovic A."/>
            <person name="Ireland A."/>
            <person name="Larimer J."/>
            <person name="McCowan C."/>
            <person name="Murphy C."/>
            <person name="Pearson M."/>
            <person name="Poon T.W."/>
            <person name="Priest M."/>
            <person name="Roberts A."/>
            <person name="Saif S."/>
            <person name="Shea T."/>
            <person name="Sisk P."/>
            <person name="Sykes S."/>
            <person name="Wortman J."/>
            <person name="Nusbaum C."/>
            <person name="Birren B."/>
        </authorList>
    </citation>
    <scope>NUCLEOTIDE SEQUENCE [LARGE SCALE GENOMIC DNA]</scope>
    <source>
        <strain evidence="3 4">CBS 119918</strain>
    </source>
</reference>
<dbReference type="Pfam" id="PF04082">
    <property type="entry name" value="Fungal_trans"/>
    <property type="match status" value="1"/>
</dbReference>
<dbReference type="InterPro" id="IPR007219">
    <property type="entry name" value="XnlR_reg_dom"/>
</dbReference>
<dbReference type="InterPro" id="IPR050987">
    <property type="entry name" value="AtrR-like"/>
</dbReference>
<evidence type="ECO:0000313" key="3">
    <source>
        <dbReference type="EMBL" id="KEF59856.1"/>
    </source>
</evidence>
<evidence type="ECO:0000259" key="2">
    <source>
        <dbReference type="SMART" id="SM00906"/>
    </source>
</evidence>
<proteinExistence type="predicted"/>
<protein>
    <recommendedName>
        <fullName evidence="2">Xylanolytic transcriptional activator regulatory domain-containing protein</fullName>
    </recommendedName>
</protein>
<organism evidence="3 4">
    <name type="scientific">Exophiala aquamarina CBS 119918</name>
    <dbReference type="NCBI Taxonomy" id="1182545"/>
    <lineage>
        <taxon>Eukaryota</taxon>
        <taxon>Fungi</taxon>
        <taxon>Dikarya</taxon>
        <taxon>Ascomycota</taxon>
        <taxon>Pezizomycotina</taxon>
        <taxon>Eurotiomycetes</taxon>
        <taxon>Chaetothyriomycetidae</taxon>
        <taxon>Chaetothyriales</taxon>
        <taxon>Herpotrichiellaceae</taxon>
        <taxon>Exophiala</taxon>
    </lineage>
</organism>
<gene>
    <name evidence="3" type="ORF">A1O9_04704</name>
</gene>
<evidence type="ECO:0000313" key="4">
    <source>
        <dbReference type="Proteomes" id="UP000027920"/>
    </source>
</evidence>
<dbReference type="OrthoDB" id="4320670at2759"/>
<dbReference type="SMART" id="SM00906">
    <property type="entry name" value="Fungal_trans"/>
    <property type="match status" value="1"/>
</dbReference>
<dbReference type="RefSeq" id="XP_013262446.1">
    <property type="nucleotide sequence ID" value="XM_013406992.1"/>
</dbReference>
<keyword evidence="4" id="KW-1185">Reference proteome</keyword>
<dbReference type="GeneID" id="25279633"/>
<dbReference type="GO" id="GO:0006351">
    <property type="term" value="P:DNA-templated transcription"/>
    <property type="evidence" value="ECO:0007669"/>
    <property type="project" value="InterPro"/>
</dbReference>
<comment type="caution">
    <text evidence="3">The sequence shown here is derived from an EMBL/GenBank/DDBJ whole genome shotgun (WGS) entry which is preliminary data.</text>
</comment>
<name>A0A072PJ11_9EURO</name>